<accession>A0ABM3G9M5</accession>
<feature type="region of interest" description="Disordered" evidence="8">
    <location>
        <begin position="1"/>
        <end position="128"/>
    </location>
</feature>
<comment type="similarity">
    <text evidence="2">Belongs to the HEXIM family.</text>
</comment>
<keyword evidence="5" id="KW-0175">Coiled coil</keyword>
<gene>
    <name evidence="10" type="primary">LOC107220721</name>
</gene>
<feature type="compositionally biased region" description="Polar residues" evidence="8">
    <location>
        <begin position="435"/>
        <end position="457"/>
    </location>
</feature>
<dbReference type="PANTHER" id="PTHR13469:SF8">
    <property type="entry name" value="HEXIM P-TEFB COMPLEX SUBUNIT 1"/>
    <property type="match status" value="1"/>
</dbReference>
<keyword evidence="3" id="KW-0678">Repressor</keyword>
<dbReference type="PANTHER" id="PTHR13469">
    <property type="entry name" value="HEXAMETHYLENE BISACETAMIDE INDUCIBLE 1"/>
    <property type="match status" value="1"/>
</dbReference>
<feature type="compositionally biased region" description="Polar residues" evidence="8">
    <location>
        <begin position="360"/>
        <end position="371"/>
    </location>
</feature>
<dbReference type="GeneID" id="107220721"/>
<dbReference type="Proteomes" id="UP000829291">
    <property type="component" value="Chromosome 5"/>
</dbReference>
<sequence length="457" mass="49031">MSARAVTNRQILHNITNMDDSQPLSTTADKSLGDGDGGVGAAADGGIRDVNGVVKSAPRLDPTPLNELAGGRGSPSRGENVNKKPRKTGGKFESGSGSGEQDAIDNAAAKKRKTRRGKPKHRKLKPYLKQQLSYGQRVRLRGIGSRVAKTGRQPTAPYNTTQFLMEDHSDLPDLEQKLAAGAGGEAVTVFQKPSAPPRTRDSSFSIDSDEDYFYSSPEDEEEFLTKEFSTAYEDLHAERLGGLTKTELIQEYIQLESKVELLTKRLRGKNFCQMEELEVSDTNGKYPQGAELEIARKLKHCQQRIDDLIQQNEQLRRENDALKGQRRGSVASTIDSESDSDSDTSTNSSSCSCAGDSPVPSANSVGNSQTAAAAVIGRKEQRRQTNGYGSSTVPADSSSCVCLTDSDSELSSSNGPENDGSRLTEATPGDRSATPPLSGNIISNGNATSQEVNGLPT</sequence>
<evidence type="ECO:0000256" key="1">
    <source>
        <dbReference type="ARBA" id="ARBA00004123"/>
    </source>
</evidence>
<evidence type="ECO:0000256" key="2">
    <source>
        <dbReference type="ARBA" id="ARBA00008409"/>
    </source>
</evidence>
<evidence type="ECO:0000313" key="10">
    <source>
        <dbReference type="RefSeq" id="XP_046596974.1"/>
    </source>
</evidence>
<feature type="region of interest" description="Disordered" evidence="8">
    <location>
        <begin position="317"/>
        <end position="457"/>
    </location>
</feature>
<dbReference type="Gene3D" id="6.10.250.2910">
    <property type="match status" value="1"/>
</dbReference>
<protein>
    <submittedName>
        <fullName evidence="10">Protein HEXIM1</fullName>
    </submittedName>
</protein>
<feature type="compositionally biased region" description="Basic residues" evidence="8">
    <location>
        <begin position="109"/>
        <end position="126"/>
    </location>
</feature>
<evidence type="ECO:0000256" key="6">
    <source>
        <dbReference type="ARBA" id="ARBA00023163"/>
    </source>
</evidence>
<keyword evidence="6" id="KW-0804">Transcription</keyword>
<reference evidence="10" key="1">
    <citation type="submission" date="2025-08" db="UniProtKB">
        <authorList>
            <consortium name="RefSeq"/>
        </authorList>
    </citation>
    <scope>IDENTIFICATION</scope>
    <source>
        <tissue evidence="10">Thorax and Abdomen</tissue>
    </source>
</reference>
<evidence type="ECO:0000256" key="5">
    <source>
        <dbReference type="ARBA" id="ARBA00023054"/>
    </source>
</evidence>
<dbReference type="RefSeq" id="XP_046596974.1">
    <property type="nucleotide sequence ID" value="XM_046741018.1"/>
</dbReference>
<keyword evidence="9" id="KW-1185">Reference proteome</keyword>
<keyword evidence="7" id="KW-0539">Nucleus</keyword>
<name>A0ABM3G9M5_NEOLC</name>
<evidence type="ECO:0000256" key="8">
    <source>
        <dbReference type="SAM" id="MobiDB-lite"/>
    </source>
</evidence>
<evidence type="ECO:0000313" key="9">
    <source>
        <dbReference type="Proteomes" id="UP000829291"/>
    </source>
</evidence>
<evidence type="ECO:0000256" key="3">
    <source>
        <dbReference type="ARBA" id="ARBA00022491"/>
    </source>
</evidence>
<dbReference type="PRINTS" id="PR02094">
    <property type="entry name" value="HEXIMFAMILY"/>
</dbReference>
<comment type="subcellular location">
    <subcellularLocation>
        <location evidence="1">Nucleus</location>
    </subcellularLocation>
</comment>
<evidence type="ECO:0000256" key="7">
    <source>
        <dbReference type="ARBA" id="ARBA00023242"/>
    </source>
</evidence>
<feature type="compositionally biased region" description="Polar residues" evidence="8">
    <location>
        <begin position="1"/>
        <end position="29"/>
    </location>
</feature>
<evidence type="ECO:0000256" key="4">
    <source>
        <dbReference type="ARBA" id="ARBA00023015"/>
    </source>
</evidence>
<feature type="compositionally biased region" description="Polar residues" evidence="8">
    <location>
        <begin position="384"/>
        <end position="401"/>
    </location>
</feature>
<feature type="compositionally biased region" description="Low complexity" evidence="8">
    <location>
        <begin position="343"/>
        <end position="357"/>
    </location>
</feature>
<dbReference type="InterPro" id="IPR024872">
    <property type="entry name" value="HEXIM"/>
</dbReference>
<organism evidence="9 10">
    <name type="scientific">Neodiprion lecontei</name>
    <name type="common">Redheaded pine sawfly</name>
    <dbReference type="NCBI Taxonomy" id="441921"/>
    <lineage>
        <taxon>Eukaryota</taxon>
        <taxon>Metazoa</taxon>
        <taxon>Ecdysozoa</taxon>
        <taxon>Arthropoda</taxon>
        <taxon>Hexapoda</taxon>
        <taxon>Insecta</taxon>
        <taxon>Pterygota</taxon>
        <taxon>Neoptera</taxon>
        <taxon>Endopterygota</taxon>
        <taxon>Hymenoptera</taxon>
        <taxon>Tenthredinoidea</taxon>
        <taxon>Diprionidae</taxon>
        <taxon>Diprioninae</taxon>
        <taxon>Neodiprion</taxon>
    </lineage>
</organism>
<dbReference type="Pfam" id="PF15313">
    <property type="entry name" value="HEXIM"/>
    <property type="match status" value="1"/>
</dbReference>
<keyword evidence="4" id="KW-0805">Transcription regulation</keyword>
<proteinExistence type="inferred from homology"/>